<comment type="caution">
    <text evidence="2">The sequence shown here is derived from an EMBL/GenBank/DDBJ whole genome shotgun (WGS) entry which is preliminary data.</text>
</comment>
<sequence length="66" mass="7726">MSDRLLPFETIVKSQQGDPAAVNAVLARYAGYIKHFSRINGHYNVDMEDYIKTKLIESLFKFRFDR</sequence>
<dbReference type="RefSeq" id="WP_117555463.1">
    <property type="nucleotide sequence ID" value="NZ_QSOE01000017.1"/>
</dbReference>
<evidence type="ECO:0000313" key="2">
    <source>
        <dbReference type="EMBL" id="RGI90598.1"/>
    </source>
</evidence>
<evidence type="ECO:0000259" key="1">
    <source>
        <dbReference type="Pfam" id="PF12645"/>
    </source>
</evidence>
<protein>
    <submittedName>
        <fullName evidence="2">Helix-turn-helix domain-containing protein</fullName>
    </submittedName>
</protein>
<reference evidence="2 3" key="1">
    <citation type="submission" date="2018-08" db="EMBL/GenBank/DDBJ databases">
        <title>A genome reference for cultivated species of the human gut microbiota.</title>
        <authorList>
            <person name="Zou Y."/>
            <person name="Xue W."/>
            <person name="Luo G."/>
        </authorList>
    </citation>
    <scope>NUCLEOTIDE SEQUENCE [LARGE SCALE GENOMIC DNA]</scope>
    <source>
        <strain evidence="2 3">TM10-1AC</strain>
    </source>
</reference>
<dbReference type="AlphaFoldDB" id="A0A374NTJ6"/>
<dbReference type="Proteomes" id="UP000262524">
    <property type="component" value="Unassembled WGS sequence"/>
</dbReference>
<proteinExistence type="predicted"/>
<accession>A0A374NTJ6</accession>
<evidence type="ECO:0000313" key="3">
    <source>
        <dbReference type="Proteomes" id="UP000262524"/>
    </source>
</evidence>
<dbReference type="InterPro" id="IPR024760">
    <property type="entry name" value="HTH_dom_conjug_TS-like"/>
</dbReference>
<gene>
    <name evidence="2" type="ORF">DXD91_04275</name>
</gene>
<organism evidence="2 3">
    <name type="scientific">Anaerobutyricum hallii</name>
    <dbReference type="NCBI Taxonomy" id="39488"/>
    <lineage>
        <taxon>Bacteria</taxon>
        <taxon>Bacillati</taxon>
        <taxon>Bacillota</taxon>
        <taxon>Clostridia</taxon>
        <taxon>Lachnospirales</taxon>
        <taxon>Lachnospiraceae</taxon>
        <taxon>Anaerobutyricum</taxon>
    </lineage>
</organism>
<name>A0A374NTJ6_9FIRM</name>
<dbReference type="EMBL" id="QSOE01000017">
    <property type="protein sequence ID" value="RGI90598.1"/>
    <property type="molecule type" value="Genomic_DNA"/>
</dbReference>
<feature type="domain" description="Helix-turn-helix conjugative transposon-like" evidence="1">
    <location>
        <begin position="8"/>
        <end position="63"/>
    </location>
</feature>
<dbReference type="Pfam" id="PF12645">
    <property type="entry name" value="HTH_16"/>
    <property type="match status" value="1"/>
</dbReference>